<evidence type="ECO:0000313" key="1">
    <source>
        <dbReference type="EMBL" id="CAH1800625.1"/>
    </source>
</evidence>
<organism evidence="1 2">
    <name type="scientific">Owenia fusiformis</name>
    <name type="common">Polychaete worm</name>
    <dbReference type="NCBI Taxonomy" id="6347"/>
    <lineage>
        <taxon>Eukaryota</taxon>
        <taxon>Metazoa</taxon>
        <taxon>Spiralia</taxon>
        <taxon>Lophotrochozoa</taxon>
        <taxon>Annelida</taxon>
        <taxon>Polychaeta</taxon>
        <taxon>Sedentaria</taxon>
        <taxon>Canalipalpata</taxon>
        <taxon>Sabellida</taxon>
        <taxon>Oweniida</taxon>
        <taxon>Oweniidae</taxon>
        <taxon>Owenia</taxon>
    </lineage>
</organism>
<dbReference type="Pfam" id="PF10142">
    <property type="entry name" value="PhoPQ_related"/>
    <property type="match status" value="1"/>
</dbReference>
<dbReference type="InterPro" id="IPR029058">
    <property type="entry name" value="AB_hydrolase_fold"/>
</dbReference>
<dbReference type="PANTHER" id="PTHR31497">
    <property type="entry name" value="AUTOCRINE PROLIFERATION REPRESSOR PROTEIN A"/>
    <property type="match status" value="1"/>
</dbReference>
<gene>
    <name evidence="1" type="ORF">OFUS_LOCUS24484</name>
</gene>
<dbReference type="Proteomes" id="UP000749559">
    <property type="component" value="Unassembled WGS sequence"/>
</dbReference>
<dbReference type="SUPFAM" id="SSF53474">
    <property type="entry name" value="alpha/beta-Hydrolases"/>
    <property type="match status" value="1"/>
</dbReference>
<dbReference type="EMBL" id="CAIIXF020000012">
    <property type="protein sequence ID" value="CAH1800625.1"/>
    <property type="molecule type" value="Genomic_DNA"/>
</dbReference>
<dbReference type="OrthoDB" id="2020799at2759"/>
<name>A0A8J1YBY2_OWEFU</name>
<dbReference type="PANTHER" id="PTHR31497:SF0">
    <property type="entry name" value="AUTOCRINE PROLIFERATION REPRESSOR PROTEIN A"/>
    <property type="match status" value="1"/>
</dbReference>
<reference evidence="1" key="1">
    <citation type="submission" date="2022-03" db="EMBL/GenBank/DDBJ databases">
        <authorList>
            <person name="Martin C."/>
        </authorList>
    </citation>
    <scope>NUCLEOTIDE SEQUENCE</scope>
</reference>
<comment type="caution">
    <text evidence="1">The sequence shown here is derived from an EMBL/GenBank/DDBJ whole genome shotgun (WGS) entry which is preliminary data.</text>
</comment>
<protein>
    <submittedName>
        <fullName evidence="1">Uncharacterized protein</fullName>
    </submittedName>
</protein>
<evidence type="ECO:0000313" key="2">
    <source>
        <dbReference type="Proteomes" id="UP000749559"/>
    </source>
</evidence>
<dbReference type="Gene3D" id="3.40.50.1820">
    <property type="entry name" value="alpha/beta hydrolase"/>
    <property type="match status" value="1"/>
</dbReference>
<proteinExistence type="predicted"/>
<dbReference type="AlphaFoldDB" id="A0A8J1YBY2"/>
<keyword evidence="2" id="KW-1185">Reference proteome</keyword>
<dbReference type="InterPro" id="IPR009199">
    <property type="entry name" value="PhoPQ-act_pathogen-rel_PqaA"/>
</dbReference>
<sequence length="517" mass="59578">MAHWSVWCFAIVLGVSVDGQGQANWNWDQKTSLDNYVYRDDPSYTFSLTETRRYDSNDDTIEDTTIYYLNMTSQTWKTNRESSRPVWVHQLMVTVPDNVNVFDTAFLFIGAGMNDEPELPDPETSNLLDGAARVSQRTQMVGAYLMQVPQQPVTLPKSSRPDLERVEDSIIAWTWREYIEGNATDPELLLYYPMVKASVRAMDTIANFTMTQDQRFNITKFFTAGASKRGWTTWLVAAVDQRVIGAVPQVFSVLKLVETVNYHYRAYGGWAWAFGPYWDENITQYLQDPRTQDMANLIDPYSYRSRLTVPMMIIQTTADEFFRPDEPGFWYHDLTQPKWIWMLVDSNHAMIGYWDEIFANMGNFFLGILQNYQLPSFSWTKETTATSASITMTTPTEPSAVRCWYGETADGPNGAVRRDFRWLVRGPEDGDIDINEVFWSEATPLNFQEVEEGRMWRCGFDAPEAGWLGFFIEMEYDFPGNDVPPEVLKFSTELHVTPNTWPFPQCGGPSECWGRIV</sequence>
<accession>A0A8J1YBY2</accession>